<accession>A0AAE0ZW87</accession>
<name>A0AAE0ZW87_9GAST</name>
<proteinExistence type="predicted"/>
<gene>
    <name evidence="2" type="ORF">RRG08_024591</name>
</gene>
<dbReference type="Proteomes" id="UP001283361">
    <property type="component" value="Unassembled WGS sequence"/>
</dbReference>
<protein>
    <submittedName>
        <fullName evidence="2">Uncharacterized protein</fullName>
    </submittedName>
</protein>
<feature type="compositionally biased region" description="Pro residues" evidence="1">
    <location>
        <begin position="68"/>
        <end position="81"/>
    </location>
</feature>
<evidence type="ECO:0000313" key="2">
    <source>
        <dbReference type="EMBL" id="KAK3776814.1"/>
    </source>
</evidence>
<feature type="region of interest" description="Disordered" evidence="1">
    <location>
        <begin position="47"/>
        <end position="90"/>
    </location>
</feature>
<evidence type="ECO:0000313" key="3">
    <source>
        <dbReference type="Proteomes" id="UP001283361"/>
    </source>
</evidence>
<dbReference type="AlphaFoldDB" id="A0AAE0ZW87"/>
<keyword evidence="3" id="KW-1185">Reference proteome</keyword>
<comment type="caution">
    <text evidence="2">The sequence shown here is derived from an EMBL/GenBank/DDBJ whole genome shotgun (WGS) entry which is preliminary data.</text>
</comment>
<organism evidence="2 3">
    <name type="scientific">Elysia crispata</name>
    <name type="common">lettuce slug</name>
    <dbReference type="NCBI Taxonomy" id="231223"/>
    <lineage>
        <taxon>Eukaryota</taxon>
        <taxon>Metazoa</taxon>
        <taxon>Spiralia</taxon>
        <taxon>Lophotrochozoa</taxon>
        <taxon>Mollusca</taxon>
        <taxon>Gastropoda</taxon>
        <taxon>Heterobranchia</taxon>
        <taxon>Euthyneura</taxon>
        <taxon>Panpulmonata</taxon>
        <taxon>Sacoglossa</taxon>
        <taxon>Placobranchoidea</taxon>
        <taxon>Plakobranchidae</taxon>
        <taxon>Elysia</taxon>
    </lineage>
</organism>
<sequence>MPRAADLATQSVDVTSTSTRKVILPAFIPPACEENRFGYLIVRLPIPTMPTDDRRQPVWSPRTKPALEPLPPPPPPPPPQSPKNNMNDAELSWPDALTMITLPSTGTVLLKPRQAFAGRYTFHDFINGRALDPLTFA</sequence>
<dbReference type="EMBL" id="JAWDGP010003173">
    <property type="protein sequence ID" value="KAK3776814.1"/>
    <property type="molecule type" value="Genomic_DNA"/>
</dbReference>
<reference evidence="2" key="1">
    <citation type="journal article" date="2023" name="G3 (Bethesda)">
        <title>A reference genome for the long-term kleptoplast-retaining sea slug Elysia crispata morphotype clarki.</title>
        <authorList>
            <person name="Eastman K.E."/>
            <person name="Pendleton A.L."/>
            <person name="Shaikh M.A."/>
            <person name="Suttiyut T."/>
            <person name="Ogas R."/>
            <person name="Tomko P."/>
            <person name="Gavelis G."/>
            <person name="Widhalm J.R."/>
            <person name="Wisecaver J.H."/>
        </authorList>
    </citation>
    <scope>NUCLEOTIDE SEQUENCE</scope>
    <source>
        <strain evidence="2">ECLA1</strain>
    </source>
</reference>
<evidence type="ECO:0000256" key="1">
    <source>
        <dbReference type="SAM" id="MobiDB-lite"/>
    </source>
</evidence>